<name>A0A9K3DDH4_9EUKA</name>
<comment type="caution">
    <text evidence="1">The sequence shown here is derived from an EMBL/GenBank/DDBJ whole genome shotgun (WGS) entry which is preliminary data.</text>
</comment>
<reference evidence="1 2" key="1">
    <citation type="journal article" date="2018" name="PLoS ONE">
        <title>The draft genome of Kipferlia bialata reveals reductive genome evolution in fornicate parasites.</title>
        <authorList>
            <person name="Tanifuji G."/>
            <person name="Takabayashi S."/>
            <person name="Kume K."/>
            <person name="Takagi M."/>
            <person name="Nakayama T."/>
            <person name="Kamikawa R."/>
            <person name="Inagaki Y."/>
            <person name="Hashimoto T."/>
        </authorList>
    </citation>
    <scope>NUCLEOTIDE SEQUENCE [LARGE SCALE GENOMIC DNA]</scope>
    <source>
        <strain evidence="1">NY0173</strain>
    </source>
</reference>
<gene>
    <name evidence="1" type="ORF">KIPB_016676</name>
</gene>
<organism evidence="1 2">
    <name type="scientific">Kipferlia bialata</name>
    <dbReference type="NCBI Taxonomy" id="797122"/>
    <lineage>
        <taxon>Eukaryota</taxon>
        <taxon>Metamonada</taxon>
        <taxon>Carpediemonas-like organisms</taxon>
        <taxon>Kipferlia</taxon>
    </lineage>
</organism>
<feature type="non-terminal residue" evidence="1">
    <location>
        <position position="1"/>
    </location>
</feature>
<accession>A0A9K3DDH4</accession>
<sequence length="81" mass="8925">FALAEFATTQEMLEALDSDSPDVWSDHDSVDIVFSNLDIMSSTYETAQYGTNYIDTKLGVFSPSAVASIPLPLSLSFYTLY</sequence>
<dbReference type="AlphaFoldDB" id="A0A9K3DDH4"/>
<evidence type="ECO:0000313" key="2">
    <source>
        <dbReference type="Proteomes" id="UP000265618"/>
    </source>
</evidence>
<evidence type="ECO:0000313" key="1">
    <source>
        <dbReference type="EMBL" id="GIQ92736.1"/>
    </source>
</evidence>
<keyword evidence="2" id="KW-1185">Reference proteome</keyword>
<dbReference type="EMBL" id="BDIP01010412">
    <property type="protein sequence ID" value="GIQ92736.1"/>
    <property type="molecule type" value="Genomic_DNA"/>
</dbReference>
<protein>
    <submittedName>
        <fullName evidence="1">Uncharacterized protein</fullName>
    </submittedName>
</protein>
<proteinExistence type="predicted"/>
<dbReference type="Proteomes" id="UP000265618">
    <property type="component" value="Unassembled WGS sequence"/>
</dbReference>